<name>A0A2R6AKL4_9ARCH</name>
<dbReference type="EMBL" id="NEXD01000001">
    <property type="protein sequence ID" value="PSN86908.1"/>
    <property type="molecule type" value="Genomic_DNA"/>
</dbReference>
<sequence length="124" mass="13916">MNYNDLIRIVLDDKKYSIVGDALLNAAATLHSIDKGKPKSVRVKNTVLANALRQVGLSDIHRRSKHKLADIYEAIVGYAYLNNLITLEDLRSIFVRFESERLDSDAFIATLNFLIGKIKGEGKI</sequence>
<organism evidence="1 2">
    <name type="scientific">Candidatus Marsarchaeota G1 archaeon BE_D</name>
    <dbReference type="NCBI Taxonomy" id="1978156"/>
    <lineage>
        <taxon>Archaea</taxon>
        <taxon>Candidatus Marsarchaeota</taxon>
        <taxon>Candidatus Marsarchaeota group 1</taxon>
    </lineage>
</organism>
<proteinExistence type="predicted"/>
<comment type="caution">
    <text evidence="1">The sequence shown here is derived from an EMBL/GenBank/DDBJ whole genome shotgun (WGS) entry which is preliminary data.</text>
</comment>
<dbReference type="GO" id="GO:0006396">
    <property type="term" value="P:RNA processing"/>
    <property type="evidence" value="ECO:0007669"/>
    <property type="project" value="InterPro"/>
</dbReference>
<accession>A0A2R6AKL4</accession>
<dbReference type="InterPro" id="IPR036389">
    <property type="entry name" value="RNase_III_sf"/>
</dbReference>
<dbReference type="InterPro" id="IPR038133">
    <property type="entry name" value="Ribo_III_sf_archaeal"/>
</dbReference>
<dbReference type="SUPFAM" id="SSF69065">
    <property type="entry name" value="RNase III domain-like"/>
    <property type="match status" value="1"/>
</dbReference>
<protein>
    <recommendedName>
        <fullName evidence="3">RNase III domain-containing protein</fullName>
    </recommendedName>
</protein>
<dbReference type="Proteomes" id="UP000240569">
    <property type="component" value="Unassembled WGS sequence"/>
</dbReference>
<dbReference type="AlphaFoldDB" id="A0A2R6AKL4"/>
<evidence type="ECO:0008006" key="3">
    <source>
        <dbReference type="Google" id="ProtNLM"/>
    </source>
</evidence>
<dbReference type="Gene3D" id="1.10.1520.20">
    <property type="entry name" value="Ribonuclease III"/>
    <property type="match status" value="1"/>
</dbReference>
<evidence type="ECO:0000313" key="2">
    <source>
        <dbReference type="Proteomes" id="UP000240569"/>
    </source>
</evidence>
<dbReference type="GO" id="GO:0004525">
    <property type="term" value="F:ribonuclease III activity"/>
    <property type="evidence" value="ECO:0007669"/>
    <property type="project" value="InterPro"/>
</dbReference>
<reference evidence="1 2" key="1">
    <citation type="submission" date="2017-04" db="EMBL/GenBank/DDBJ databases">
        <title>Novel microbial lineages endemic to geothermal iron-oxide mats fill important gaps in the evolutionary history of Archaea.</title>
        <authorList>
            <person name="Jay Z.J."/>
            <person name="Beam J.P."/>
            <person name="Dlakic M."/>
            <person name="Rusch D.B."/>
            <person name="Kozubal M.A."/>
            <person name="Inskeep W.P."/>
        </authorList>
    </citation>
    <scope>NUCLEOTIDE SEQUENCE [LARGE SCALE GENOMIC DNA]</scope>
    <source>
        <strain evidence="1">BE_D</strain>
    </source>
</reference>
<dbReference type="InterPro" id="IPR021568">
    <property type="entry name" value="Ribonuclease_III_archaeal"/>
</dbReference>
<dbReference type="Pfam" id="PF11469">
    <property type="entry name" value="Ribonucleas_3_2"/>
    <property type="match status" value="1"/>
</dbReference>
<evidence type="ECO:0000313" key="1">
    <source>
        <dbReference type="EMBL" id="PSN86908.1"/>
    </source>
</evidence>
<gene>
    <name evidence="1" type="ORF">B9Q02_00440</name>
</gene>